<dbReference type="GO" id="GO:0016020">
    <property type="term" value="C:membrane"/>
    <property type="evidence" value="ECO:0007669"/>
    <property type="project" value="InterPro"/>
</dbReference>
<dbReference type="PANTHER" id="PTHR19229">
    <property type="entry name" value="ATP-BINDING CASSETTE TRANSPORTER SUBFAMILY A ABCA"/>
    <property type="match status" value="1"/>
</dbReference>
<dbReference type="InterPro" id="IPR003439">
    <property type="entry name" value="ABC_transporter-like_ATP-bd"/>
</dbReference>
<evidence type="ECO:0000256" key="1">
    <source>
        <dbReference type="SAM" id="MobiDB-lite"/>
    </source>
</evidence>
<name>T1GGB7_MEGSC</name>
<dbReference type="PROSITE" id="PS50893">
    <property type="entry name" value="ABC_TRANSPORTER_2"/>
    <property type="match status" value="1"/>
</dbReference>
<accession>T1GGB7</accession>
<reference evidence="4" key="1">
    <citation type="submission" date="2013-02" db="EMBL/GenBank/DDBJ databases">
        <authorList>
            <person name="Hughes D."/>
        </authorList>
    </citation>
    <scope>NUCLEOTIDE SEQUENCE</scope>
    <source>
        <strain>Durham</strain>
        <strain evidence="4">NC isolate 2 -- Noor lab</strain>
    </source>
</reference>
<feature type="domain" description="ABC transporter" evidence="2">
    <location>
        <begin position="47"/>
        <end position="276"/>
    </location>
</feature>
<sequence length="296" mass="33611">MPFAEEKVSDFSRPPPETQRFYEDSDIRDEREMIENMDKYERRAYSLILDNISKHYGKLKAVDRVSLCLSNARCFGFLGITGAGKSTVFKMLTGEITPTSGTAYVFGYDIKKQMFEARKYLAYCPQFDALFFNFTIKQNLKVYCMIKGVPKGFINQVCENLQVSFGIPDINKKIANVTKSTHRKVSIILSLIGCAPLLLLDEPTDGMNPTDQTKFWTVLSALRSTGKTIVVTSNSVEEIEEVCTRMAVMVNGVLKCIGASQHLKNRFSKGLVLRIKMQTTKRLQSFYSLQDECFRL</sequence>
<reference evidence="3" key="2">
    <citation type="submission" date="2015-06" db="UniProtKB">
        <authorList>
            <consortium name="EnsemblMetazoa"/>
        </authorList>
    </citation>
    <scope>IDENTIFICATION</scope>
</reference>
<proteinExistence type="predicted"/>
<dbReference type="Proteomes" id="UP000015102">
    <property type="component" value="Unassembled WGS sequence"/>
</dbReference>
<dbReference type="GO" id="GO:0005524">
    <property type="term" value="F:ATP binding"/>
    <property type="evidence" value="ECO:0007669"/>
    <property type="project" value="InterPro"/>
</dbReference>
<feature type="region of interest" description="Disordered" evidence="1">
    <location>
        <begin position="1"/>
        <end position="21"/>
    </location>
</feature>
<dbReference type="Gene3D" id="3.40.50.300">
    <property type="entry name" value="P-loop containing nucleotide triphosphate hydrolases"/>
    <property type="match status" value="1"/>
</dbReference>
<dbReference type="SUPFAM" id="SSF52540">
    <property type="entry name" value="P-loop containing nucleoside triphosphate hydrolases"/>
    <property type="match status" value="1"/>
</dbReference>
<dbReference type="EMBL" id="CAQQ02196818">
    <property type="status" value="NOT_ANNOTATED_CDS"/>
    <property type="molecule type" value="Genomic_DNA"/>
</dbReference>
<evidence type="ECO:0000313" key="4">
    <source>
        <dbReference type="Proteomes" id="UP000015102"/>
    </source>
</evidence>
<dbReference type="PANTHER" id="PTHR19229:SF250">
    <property type="entry name" value="ABC TRANSPORTER DOMAIN-CONTAINING PROTEIN-RELATED"/>
    <property type="match status" value="1"/>
</dbReference>
<organism evidence="3 4">
    <name type="scientific">Megaselia scalaris</name>
    <name type="common">Humpbacked fly</name>
    <name type="synonym">Phora scalaris</name>
    <dbReference type="NCBI Taxonomy" id="36166"/>
    <lineage>
        <taxon>Eukaryota</taxon>
        <taxon>Metazoa</taxon>
        <taxon>Ecdysozoa</taxon>
        <taxon>Arthropoda</taxon>
        <taxon>Hexapoda</taxon>
        <taxon>Insecta</taxon>
        <taxon>Pterygota</taxon>
        <taxon>Neoptera</taxon>
        <taxon>Endopterygota</taxon>
        <taxon>Diptera</taxon>
        <taxon>Brachycera</taxon>
        <taxon>Muscomorpha</taxon>
        <taxon>Platypezoidea</taxon>
        <taxon>Phoridae</taxon>
        <taxon>Megaseliini</taxon>
        <taxon>Megaselia</taxon>
    </lineage>
</organism>
<dbReference type="GO" id="GO:0016887">
    <property type="term" value="F:ATP hydrolysis activity"/>
    <property type="evidence" value="ECO:0007669"/>
    <property type="project" value="InterPro"/>
</dbReference>
<dbReference type="EnsemblMetazoa" id="MESCA002431-RA">
    <property type="protein sequence ID" value="MESCA002431-PA"/>
    <property type="gene ID" value="MESCA002431"/>
</dbReference>
<keyword evidence="4" id="KW-1185">Reference proteome</keyword>
<dbReference type="InterPro" id="IPR026082">
    <property type="entry name" value="ABCA"/>
</dbReference>
<dbReference type="AlphaFoldDB" id="T1GGB7"/>
<dbReference type="Pfam" id="PF00005">
    <property type="entry name" value="ABC_tran"/>
    <property type="match status" value="1"/>
</dbReference>
<dbReference type="CDD" id="cd03263">
    <property type="entry name" value="ABC_subfamily_A"/>
    <property type="match status" value="1"/>
</dbReference>
<dbReference type="STRING" id="36166.T1GGB7"/>
<feature type="compositionally biased region" description="Basic and acidic residues" evidence="1">
    <location>
        <begin position="1"/>
        <end position="10"/>
    </location>
</feature>
<dbReference type="OMA" id="PEGAPCY"/>
<protein>
    <recommendedName>
        <fullName evidence="2">ABC transporter domain-containing protein</fullName>
    </recommendedName>
</protein>
<dbReference type="HOGENOM" id="CLU_000604_1_2_1"/>
<evidence type="ECO:0000259" key="2">
    <source>
        <dbReference type="PROSITE" id="PS50893"/>
    </source>
</evidence>
<dbReference type="GO" id="GO:0140359">
    <property type="term" value="F:ABC-type transporter activity"/>
    <property type="evidence" value="ECO:0007669"/>
    <property type="project" value="InterPro"/>
</dbReference>
<evidence type="ECO:0000313" key="3">
    <source>
        <dbReference type="EnsemblMetazoa" id="MESCA002431-PA"/>
    </source>
</evidence>
<dbReference type="GO" id="GO:0005319">
    <property type="term" value="F:lipid transporter activity"/>
    <property type="evidence" value="ECO:0007669"/>
    <property type="project" value="TreeGrafter"/>
</dbReference>
<dbReference type="InterPro" id="IPR027417">
    <property type="entry name" value="P-loop_NTPase"/>
</dbReference>